<dbReference type="Proteomes" id="UP000231480">
    <property type="component" value="Unassembled WGS sequence"/>
</dbReference>
<evidence type="ECO:0000313" key="1">
    <source>
        <dbReference type="EMBL" id="PIP16891.1"/>
    </source>
</evidence>
<keyword evidence="1" id="KW-0347">Helicase</keyword>
<proteinExistence type="predicted"/>
<dbReference type="CDD" id="cd19067">
    <property type="entry name" value="PfuEndoQ-like"/>
    <property type="match status" value="1"/>
</dbReference>
<protein>
    <submittedName>
        <fullName evidence="1">DNA helicase UvrD</fullName>
    </submittedName>
</protein>
<dbReference type="EMBL" id="PCRH01000064">
    <property type="protein sequence ID" value="PIP16891.1"/>
    <property type="molecule type" value="Genomic_DNA"/>
</dbReference>
<comment type="caution">
    <text evidence="1">The sequence shown here is derived from an EMBL/GenBank/DDBJ whole genome shotgun (WGS) entry which is preliminary data.</text>
</comment>
<keyword evidence="1" id="KW-0067">ATP-binding</keyword>
<dbReference type="InterPro" id="IPR016195">
    <property type="entry name" value="Pol/histidinol_Pase-like"/>
</dbReference>
<dbReference type="PANTHER" id="PTHR40084">
    <property type="entry name" value="PHOSPHOHYDROLASE, PHP FAMILY"/>
    <property type="match status" value="1"/>
</dbReference>
<keyword evidence="1" id="KW-0378">Hydrolase</keyword>
<dbReference type="Gene3D" id="3.20.20.140">
    <property type="entry name" value="Metal-dependent hydrolases"/>
    <property type="match status" value="1"/>
</dbReference>
<dbReference type="AlphaFoldDB" id="A0A2G9YED5"/>
<keyword evidence="1" id="KW-0547">Nucleotide-binding</keyword>
<dbReference type="GO" id="GO:0004386">
    <property type="term" value="F:helicase activity"/>
    <property type="evidence" value="ECO:0007669"/>
    <property type="project" value="UniProtKB-KW"/>
</dbReference>
<accession>A0A2G9YED5</accession>
<gene>
    <name evidence="1" type="ORF">COX44_02925</name>
</gene>
<evidence type="ECO:0000313" key="2">
    <source>
        <dbReference type="Proteomes" id="UP000231480"/>
    </source>
</evidence>
<dbReference type="PANTHER" id="PTHR40084:SF1">
    <property type="entry name" value="PHOSPHOTRANSFERASE"/>
    <property type="match status" value="1"/>
</dbReference>
<organism evidence="1 2">
    <name type="scientific">Candidatus Portnoybacteria bacterium CG23_combo_of_CG06-09_8_20_14_all_37_13</name>
    <dbReference type="NCBI Taxonomy" id="1974819"/>
    <lineage>
        <taxon>Bacteria</taxon>
        <taxon>Candidatus Portnoyibacteriota</taxon>
    </lineage>
</organism>
<reference evidence="1 2" key="1">
    <citation type="submission" date="2017-09" db="EMBL/GenBank/DDBJ databases">
        <title>Depth-based differentiation of microbial function through sediment-hosted aquifers and enrichment of novel symbionts in the deep terrestrial subsurface.</title>
        <authorList>
            <person name="Probst A.J."/>
            <person name="Ladd B."/>
            <person name="Jarett J.K."/>
            <person name="Geller-Mcgrath D.E."/>
            <person name="Sieber C.M."/>
            <person name="Emerson J.B."/>
            <person name="Anantharaman K."/>
            <person name="Thomas B.C."/>
            <person name="Malmstrom R."/>
            <person name="Stieglmeier M."/>
            <person name="Klingl A."/>
            <person name="Woyke T."/>
            <person name="Ryan C.M."/>
            <person name="Banfield J.F."/>
        </authorList>
    </citation>
    <scope>NUCLEOTIDE SEQUENCE [LARGE SCALE GENOMIC DNA]</scope>
    <source>
        <strain evidence="1">CG23_combo_of_CG06-09_8_20_14_all_37_13</strain>
    </source>
</reference>
<name>A0A2G9YED5_9BACT</name>
<dbReference type="SUPFAM" id="SSF89550">
    <property type="entry name" value="PHP domain-like"/>
    <property type="match status" value="1"/>
</dbReference>
<sequence>MRYIADFHLHSKYSRATSREMDLRHLNQWAKLKGIDILGTGDFTHPLWFKELEEKLTPLGNGLYQLKDISKKSSIYFILTTEISCIYKKSGKTRRIHLLVFAPNLEVVRKLNQRLEKNYNLHSDGRPILGIDAKELLKIILDVSPENFVVPAHAWTPWYAIFGSKSGFDSLEECFGEMALEIYALETGLSSDPPMNWRWSYLDKYTLISNSDAHSPENLGREANVFEFSDKEISYQKIIESIKTRKNFVFTIEFFPEEGKYYLDGHRDCQISLLPKETKKLKGICPVCGRPLTIGVLHRIDDLADREAPRQGGAPGFKSIIPLKEIIAQTYGVKKTAKKVKEKYLELIKKTEKGEFSALLDLEEKELLKIASPRIVQGIIKARKGEIAKSAGYDGVYGEIKILFEESKRVFQEKIF</sequence>